<sequence length="305" mass="33098">MLMSCLLIADDYFSPQAGALSLAARLRSTPNQHVSGHVPCRGAGLTTPEWPPVADAPPAARHVDVARAPRAAPAQGTPPRQRWSSGARGCMTPLLVLLGLRRWQPFPVDFGRATSLGIVTDARVHALKLAHVFADTEGRRRGRGGIAFRVSTPSSLVPAFVAVPVQTFLPPLATPLLLRCPSHVQTSPSSLRRFPSYPFPLLLAPPPTGSALARFELSPTHPHLTPITPTADEPRGKASNPGAPSSSHRTWVRWCRCGTGSRWRLWTAADYGAISEIGHHFRRHDVHTHLDTEKTEEGEEEEGEP</sequence>
<dbReference type="Proteomes" id="UP001215280">
    <property type="component" value="Unassembled WGS sequence"/>
</dbReference>
<evidence type="ECO:0000313" key="2">
    <source>
        <dbReference type="EMBL" id="KAJ7720130.1"/>
    </source>
</evidence>
<name>A0AAD7HGP3_9AGAR</name>
<reference evidence="2" key="1">
    <citation type="submission" date="2023-03" db="EMBL/GenBank/DDBJ databases">
        <title>Massive genome expansion in bonnet fungi (Mycena s.s.) driven by repeated elements and novel gene families across ecological guilds.</title>
        <authorList>
            <consortium name="Lawrence Berkeley National Laboratory"/>
            <person name="Harder C.B."/>
            <person name="Miyauchi S."/>
            <person name="Viragh M."/>
            <person name="Kuo A."/>
            <person name="Thoen E."/>
            <person name="Andreopoulos B."/>
            <person name="Lu D."/>
            <person name="Skrede I."/>
            <person name="Drula E."/>
            <person name="Henrissat B."/>
            <person name="Morin E."/>
            <person name="Kohler A."/>
            <person name="Barry K."/>
            <person name="LaButti K."/>
            <person name="Morin E."/>
            <person name="Salamov A."/>
            <person name="Lipzen A."/>
            <person name="Mereny Z."/>
            <person name="Hegedus B."/>
            <person name="Baldrian P."/>
            <person name="Stursova M."/>
            <person name="Weitz H."/>
            <person name="Taylor A."/>
            <person name="Grigoriev I.V."/>
            <person name="Nagy L.G."/>
            <person name="Martin F."/>
            <person name="Kauserud H."/>
        </authorList>
    </citation>
    <scope>NUCLEOTIDE SEQUENCE</scope>
    <source>
        <strain evidence="2">CBHHK188m</strain>
    </source>
</reference>
<keyword evidence="3" id="KW-1185">Reference proteome</keyword>
<evidence type="ECO:0000256" key="1">
    <source>
        <dbReference type="SAM" id="MobiDB-lite"/>
    </source>
</evidence>
<feature type="region of interest" description="Disordered" evidence="1">
    <location>
        <begin position="220"/>
        <end position="248"/>
    </location>
</feature>
<organism evidence="2 3">
    <name type="scientific">Mycena maculata</name>
    <dbReference type="NCBI Taxonomy" id="230809"/>
    <lineage>
        <taxon>Eukaryota</taxon>
        <taxon>Fungi</taxon>
        <taxon>Dikarya</taxon>
        <taxon>Basidiomycota</taxon>
        <taxon>Agaricomycotina</taxon>
        <taxon>Agaricomycetes</taxon>
        <taxon>Agaricomycetidae</taxon>
        <taxon>Agaricales</taxon>
        <taxon>Marasmiineae</taxon>
        <taxon>Mycenaceae</taxon>
        <taxon>Mycena</taxon>
    </lineage>
</organism>
<accession>A0AAD7HGP3</accession>
<proteinExistence type="predicted"/>
<evidence type="ECO:0000313" key="3">
    <source>
        <dbReference type="Proteomes" id="UP001215280"/>
    </source>
</evidence>
<feature type="compositionally biased region" description="Low complexity" evidence="1">
    <location>
        <begin position="220"/>
        <end position="230"/>
    </location>
</feature>
<comment type="caution">
    <text evidence="2">The sequence shown here is derived from an EMBL/GenBank/DDBJ whole genome shotgun (WGS) entry which is preliminary data.</text>
</comment>
<gene>
    <name evidence="2" type="ORF">DFH07DRAFT_309072</name>
</gene>
<dbReference type="AlphaFoldDB" id="A0AAD7HGP3"/>
<dbReference type="EMBL" id="JARJLG010000283">
    <property type="protein sequence ID" value="KAJ7720130.1"/>
    <property type="molecule type" value="Genomic_DNA"/>
</dbReference>
<protein>
    <submittedName>
        <fullName evidence="2">Uncharacterized protein</fullName>
    </submittedName>
</protein>